<sequence length="302" mass="32771">MTSDIRGIDNFLLKKEELTVSNQELTKNPTADPAEDNAFFPSPYSLSQYTASKTDFDEVLRSNGEGRGKKVLVIATEERYMLMQNDTMFSTGNHPVETLLPLHHVHEAGFEIEIATLTGAPAKFEWWAFPSEDAAVVPTWEALKEQFKAPARLSDIAANLNGSSDYAAVFIPGGHGAMLTIPESADVQKVLDWAMEEDKLIVSLCHGPAAFLAGSINREKSPFAGFKVCAFPDSLDAGANIEIGYLPGKMPWALGEAMKAAGIEIVNDDMTGAVHRDRNVLTGDSPLASNELGKQMVQALLD</sequence>
<keyword evidence="1" id="KW-0963">Cytoplasm</keyword>
<keyword evidence="5" id="KW-0234">DNA repair</keyword>
<dbReference type="GO" id="GO:0005737">
    <property type="term" value="C:cytoplasm"/>
    <property type="evidence" value="ECO:0007669"/>
    <property type="project" value="TreeGrafter"/>
</dbReference>
<evidence type="ECO:0000259" key="6">
    <source>
        <dbReference type="Pfam" id="PF01965"/>
    </source>
</evidence>
<evidence type="ECO:0000256" key="5">
    <source>
        <dbReference type="ARBA" id="ARBA00023204"/>
    </source>
</evidence>
<dbReference type="SUPFAM" id="SSF52317">
    <property type="entry name" value="Class I glutamine amidotransferase-like"/>
    <property type="match status" value="1"/>
</dbReference>
<name>A0A7H2BIZ8_9MICC</name>
<reference evidence="7 8" key="1">
    <citation type="submission" date="2020-09" db="EMBL/GenBank/DDBJ databases">
        <title>Investigation of environmental microbe.</title>
        <authorList>
            <person name="Ou Y."/>
            <person name="Kang Q."/>
        </authorList>
    </citation>
    <scope>NUCLEOTIDE SEQUENCE [LARGE SCALE GENOMIC DNA]</scope>
    <source>
        <strain evidence="7 8">KJZ-9</strain>
    </source>
</reference>
<dbReference type="EMBL" id="CP061538">
    <property type="protein sequence ID" value="QNV39644.1"/>
    <property type="molecule type" value="Genomic_DNA"/>
</dbReference>
<evidence type="ECO:0000313" key="7">
    <source>
        <dbReference type="EMBL" id="QNV39644.1"/>
    </source>
</evidence>
<dbReference type="Gene3D" id="3.40.50.880">
    <property type="match status" value="1"/>
</dbReference>
<accession>A0A7H2BIZ8</accession>
<dbReference type="Pfam" id="PF01965">
    <property type="entry name" value="DJ-1_PfpI"/>
    <property type="match status" value="1"/>
</dbReference>
<evidence type="ECO:0000256" key="3">
    <source>
        <dbReference type="ARBA" id="ARBA00022801"/>
    </source>
</evidence>
<dbReference type="GO" id="GO:0036524">
    <property type="term" value="F:protein deglycase activity"/>
    <property type="evidence" value="ECO:0007669"/>
    <property type="project" value="UniProtKB-EC"/>
</dbReference>
<dbReference type="EC" id="3.5.1.124" evidence="7"/>
<dbReference type="GO" id="GO:0019172">
    <property type="term" value="F:glyoxalase III activity"/>
    <property type="evidence" value="ECO:0007669"/>
    <property type="project" value="TreeGrafter"/>
</dbReference>
<dbReference type="GO" id="GO:0019243">
    <property type="term" value="P:methylglyoxal catabolic process to D-lactate via S-lactoyl-glutathione"/>
    <property type="evidence" value="ECO:0007669"/>
    <property type="project" value="TreeGrafter"/>
</dbReference>
<dbReference type="PIRSF" id="PIRSF037798">
    <property type="entry name" value="Chaperone_HchA"/>
    <property type="match status" value="1"/>
</dbReference>
<dbReference type="Proteomes" id="UP000516421">
    <property type="component" value="Chromosome"/>
</dbReference>
<evidence type="ECO:0000256" key="2">
    <source>
        <dbReference type="ARBA" id="ARBA00022763"/>
    </source>
</evidence>
<dbReference type="KEGG" id="rama:IDM48_09825"/>
<dbReference type="PANTHER" id="PTHR48094:SF20">
    <property type="entry name" value="PROTEIN_NUCLEIC ACID DEGLYCASE 1"/>
    <property type="match status" value="1"/>
</dbReference>
<dbReference type="GO" id="GO:0006281">
    <property type="term" value="P:DNA repair"/>
    <property type="evidence" value="ECO:0007669"/>
    <property type="project" value="UniProtKB-KW"/>
</dbReference>
<dbReference type="AlphaFoldDB" id="A0A7H2BIZ8"/>
<dbReference type="InterPro" id="IPR050325">
    <property type="entry name" value="Prot/Nucl_acid_deglycase"/>
</dbReference>
<dbReference type="PANTHER" id="PTHR48094">
    <property type="entry name" value="PROTEIN/NUCLEIC ACID DEGLYCASE DJ-1-RELATED"/>
    <property type="match status" value="1"/>
</dbReference>
<keyword evidence="4" id="KW-0346">Stress response</keyword>
<evidence type="ECO:0000256" key="4">
    <source>
        <dbReference type="ARBA" id="ARBA00023016"/>
    </source>
</evidence>
<protein>
    <submittedName>
        <fullName evidence="7">Protein deglycase HchA</fullName>
        <ecNumber evidence="7">3.5.1.124</ecNumber>
    </submittedName>
</protein>
<evidence type="ECO:0000256" key="1">
    <source>
        <dbReference type="ARBA" id="ARBA00022490"/>
    </source>
</evidence>
<dbReference type="InterPro" id="IPR002818">
    <property type="entry name" value="DJ-1/PfpI"/>
</dbReference>
<keyword evidence="3 7" id="KW-0378">Hydrolase</keyword>
<evidence type="ECO:0000313" key="8">
    <source>
        <dbReference type="Proteomes" id="UP000516421"/>
    </source>
</evidence>
<proteinExistence type="predicted"/>
<keyword evidence="2" id="KW-0227">DNA damage</keyword>
<feature type="domain" description="DJ-1/PfpI" evidence="6">
    <location>
        <begin position="96"/>
        <end position="213"/>
    </location>
</feature>
<dbReference type="InterPro" id="IPR029062">
    <property type="entry name" value="Class_I_gatase-like"/>
</dbReference>
<keyword evidence="8" id="KW-1185">Reference proteome</keyword>
<dbReference type="NCBIfam" id="NF003168">
    <property type="entry name" value="PRK04155.1"/>
    <property type="match status" value="1"/>
</dbReference>
<gene>
    <name evidence="7" type="primary">hchA</name>
    <name evidence="7" type="ORF">IDM48_09825</name>
</gene>
<organism evidence="7 8">
    <name type="scientific">Rothia amarae</name>
    <dbReference type="NCBI Taxonomy" id="169480"/>
    <lineage>
        <taxon>Bacteria</taxon>
        <taxon>Bacillati</taxon>
        <taxon>Actinomycetota</taxon>
        <taxon>Actinomycetes</taxon>
        <taxon>Micrococcales</taxon>
        <taxon>Micrococcaceae</taxon>
        <taxon>Rothia</taxon>
    </lineage>
</organism>
<dbReference type="InterPro" id="IPR017283">
    <property type="entry name" value="HchA"/>
</dbReference>